<protein>
    <submittedName>
        <fullName evidence="4">DNA-binding transcriptional regulator, AcrR family</fullName>
    </submittedName>
</protein>
<dbReference type="GO" id="GO:0003700">
    <property type="term" value="F:DNA-binding transcription factor activity"/>
    <property type="evidence" value="ECO:0007669"/>
    <property type="project" value="TreeGrafter"/>
</dbReference>
<evidence type="ECO:0000256" key="2">
    <source>
        <dbReference type="PROSITE-ProRule" id="PRU00335"/>
    </source>
</evidence>
<feature type="DNA-binding region" description="H-T-H motif" evidence="2">
    <location>
        <begin position="36"/>
        <end position="55"/>
    </location>
</feature>
<dbReference type="InterPro" id="IPR001647">
    <property type="entry name" value="HTH_TetR"/>
</dbReference>
<keyword evidence="5" id="KW-1185">Reference proteome</keyword>
<accession>A0A1H4KHM2</accession>
<dbReference type="Pfam" id="PF00440">
    <property type="entry name" value="TetR_N"/>
    <property type="match status" value="1"/>
</dbReference>
<dbReference type="AlphaFoldDB" id="A0A1H4KHM2"/>
<proteinExistence type="predicted"/>
<dbReference type="SUPFAM" id="SSF46689">
    <property type="entry name" value="Homeodomain-like"/>
    <property type="match status" value="1"/>
</dbReference>
<evidence type="ECO:0000256" key="1">
    <source>
        <dbReference type="ARBA" id="ARBA00023125"/>
    </source>
</evidence>
<dbReference type="PRINTS" id="PR00455">
    <property type="entry name" value="HTHTETR"/>
</dbReference>
<sequence length="208" mass="22755">MSEQTSTSLSGRRFEESHLLDAARAVFHAEGYAAAQIADIARRAGTTKPTLYARLGNKEDIYLHVVRREAEIFRGWIADAYAHGSSLPLSELAQVGMDPLFRFAAERTEGFDLLFRGEKAGDQPGNLRREVLNNVTEQLTTLIKRRQKAFGADLGAPSDALAAACVGVALQVCEHTIDQGGDLGAARHIAARFVENAFHNLDVNPRPR</sequence>
<evidence type="ECO:0000259" key="3">
    <source>
        <dbReference type="PROSITE" id="PS50977"/>
    </source>
</evidence>
<dbReference type="InterPro" id="IPR050109">
    <property type="entry name" value="HTH-type_TetR-like_transc_reg"/>
</dbReference>
<dbReference type="RefSeq" id="WP_093460237.1">
    <property type="nucleotide sequence ID" value="NZ_FNST01000002.1"/>
</dbReference>
<dbReference type="Proteomes" id="UP000198609">
    <property type="component" value="Unassembled WGS sequence"/>
</dbReference>
<organism evidence="4 5">
    <name type="scientific">Streptomyces melanosporofaciens</name>
    <dbReference type="NCBI Taxonomy" id="67327"/>
    <lineage>
        <taxon>Bacteria</taxon>
        <taxon>Bacillati</taxon>
        <taxon>Actinomycetota</taxon>
        <taxon>Actinomycetes</taxon>
        <taxon>Kitasatosporales</taxon>
        <taxon>Streptomycetaceae</taxon>
        <taxon>Streptomyces</taxon>
        <taxon>Streptomyces violaceusniger group</taxon>
    </lineage>
</organism>
<name>A0A1H4KHM2_STRMJ</name>
<dbReference type="PANTHER" id="PTHR30055">
    <property type="entry name" value="HTH-TYPE TRANSCRIPTIONAL REGULATOR RUTR"/>
    <property type="match status" value="1"/>
</dbReference>
<dbReference type="Gene3D" id="1.10.357.10">
    <property type="entry name" value="Tetracycline Repressor, domain 2"/>
    <property type="match status" value="1"/>
</dbReference>
<dbReference type="EMBL" id="FNST01000002">
    <property type="protein sequence ID" value="SEB58030.1"/>
    <property type="molecule type" value="Genomic_DNA"/>
</dbReference>
<evidence type="ECO:0000313" key="4">
    <source>
        <dbReference type="EMBL" id="SEB58030.1"/>
    </source>
</evidence>
<feature type="domain" description="HTH tetR-type" evidence="3">
    <location>
        <begin position="13"/>
        <end position="73"/>
    </location>
</feature>
<dbReference type="GO" id="GO:0000976">
    <property type="term" value="F:transcription cis-regulatory region binding"/>
    <property type="evidence" value="ECO:0007669"/>
    <property type="project" value="TreeGrafter"/>
</dbReference>
<dbReference type="InterPro" id="IPR009057">
    <property type="entry name" value="Homeodomain-like_sf"/>
</dbReference>
<keyword evidence="1 2" id="KW-0238">DNA-binding</keyword>
<reference evidence="5" key="1">
    <citation type="submission" date="2016-10" db="EMBL/GenBank/DDBJ databases">
        <authorList>
            <person name="Varghese N."/>
            <person name="Submissions S."/>
        </authorList>
    </citation>
    <scope>NUCLEOTIDE SEQUENCE [LARGE SCALE GENOMIC DNA]</scope>
    <source>
        <strain evidence="5">DSM 40318</strain>
    </source>
</reference>
<dbReference type="PANTHER" id="PTHR30055:SF226">
    <property type="entry name" value="HTH-TYPE TRANSCRIPTIONAL REGULATOR PKSA"/>
    <property type="match status" value="1"/>
</dbReference>
<gene>
    <name evidence="4" type="ORF">SAMN04490356_0729</name>
</gene>
<evidence type="ECO:0000313" key="5">
    <source>
        <dbReference type="Proteomes" id="UP000198609"/>
    </source>
</evidence>
<dbReference type="PROSITE" id="PS50977">
    <property type="entry name" value="HTH_TETR_2"/>
    <property type="match status" value="1"/>
</dbReference>